<evidence type="ECO:0000313" key="3">
    <source>
        <dbReference type="Proteomes" id="UP000000393"/>
    </source>
</evidence>
<evidence type="ECO:0000313" key="2">
    <source>
        <dbReference type="EMBL" id="ADJ27443.1"/>
    </source>
</evidence>
<dbReference type="AlphaFoldDB" id="D8KAC8"/>
<feature type="domain" description="Endonuclease/exonuclease/phosphatase" evidence="1">
    <location>
        <begin position="23"/>
        <end position="251"/>
    </location>
</feature>
<dbReference type="PANTHER" id="PTHR14859:SF15">
    <property type="entry name" value="ENDONUCLEASE_EXONUCLEASE_PHOSPHATASE DOMAIN-CONTAINING PROTEIN"/>
    <property type="match status" value="1"/>
</dbReference>
<accession>D8KAC8</accession>
<organism evidence="2 3">
    <name type="scientific">Nitrosococcus watsoni (strain C-113)</name>
    <dbReference type="NCBI Taxonomy" id="105559"/>
    <lineage>
        <taxon>Bacteria</taxon>
        <taxon>Pseudomonadati</taxon>
        <taxon>Pseudomonadota</taxon>
        <taxon>Gammaproteobacteria</taxon>
        <taxon>Chromatiales</taxon>
        <taxon>Chromatiaceae</taxon>
        <taxon>Nitrosococcus</taxon>
    </lineage>
</organism>
<dbReference type="STRING" id="105559.Nwat_0478"/>
<keyword evidence="2" id="KW-0255">Endonuclease</keyword>
<dbReference type="GO" id="GO:0004527">
    <property type="term" value="F:exonuclease activity"/>
    <property type="evidence" value="ECO:0007669"/>
    <property type="project" value="UniProtKB-KW"/>
</dbReference>
<dbReference type="Pfam" id="PF03372">
    <property type="entry name" value="Exo_endo_phos"/>
    <property type="match status" value="1"/>
</dbReference>
<dbReference type="RefSeq" id="WP_013219551.1">
    <property type="nucleotide sequence ID" value="NC_014315.1"/>
</dbReference>
<dbReference type="EMBL" id="CP002086">
    <property type="protein sequence ID" value="ADJ27443.1"/>
    <property type="molecule type" value="Genomic_DNA"/>
</dbReference>
<dbReference type="GO" id="GO:0004519">
    <property type="term" value="F:endonuclease activity"/>
    <property type="evidence" value="ECO:0007669"/>
    <property type="project" value="UniProtKB-KW"/>
</dbReference>
<evidence type="ECO:0000259" key="1">
    <source>
        <dbReference type="Pfam" id="PF03372"/>
    </source>
</evidence>
<dbReference type="PANTHER" id="PTHR14859">
    <property type="entry name" value="CALCOFLUOR WHITE HYPERSENSITIVE PROTEIN PRECURSOR"/>
    <property type="match status" value="1"/>
</dbReference>
<keyword evidence="3" id="KW-1185">Reference proteome</keyword>
<dbReference type="InterPro" id="IPR005135">
    <property type="entry name" value="Endo/exonuclease/phosphatase"/>
</dbReference>
<dbReference type="Gene3D" id="3.60.10.10">
    <property type="entry name" value="Endonuclease/exonuclease/phosphatase"/>
    <property type="match status" value="1"/>
</dbReference>
<dbReference type="InterPro" id="IPR051916">
    <property type="entry name" value="GPI-anchor_lipid_remodeler"/>
</dbReference>
<dbReference type="eggNOG" id="COG3568">
    <property type="taxonomic scope" value="Bacteria"/>
</dbReference>
<keyword evidence="2" id="KW-0269">Exonuclease</keyword>
<dbReference type="GO" id="GO:0016020">
    <property type="term" value="C:membrane"/>
    <property type="evidence" value="ECO:0007669"/>
    <property type="project" value="GOC"/>
</dbReference>
<sequence>MPDLALCSPSTSSAQEQHSLRLLSYNIQAGVTTTRYHHYLTRSWKHILPDGRRHQTLASIAQVISDFDIVGLQEADSGSLRTGFVNQAKLLAELCDFTYLHQQATRRFANIAQQSNALLSRIQPSYLRTYRLPGLVPGRGAILAHFGNPKNPLIVLMIHLALGRRSRTQQLDFISNLVHNHPYVVVMGDLNCQIHSPELRALLRKTGLKAPVTKIPTYPSWRPKRHIDHILVSPSLEVIQVCALAHAVSDHLPLATEILVPVEIGLWDDKNPALPAENTPKPGQKVAWI</sequence>
<dbReference type="HOGENOM" id="CLU_060500_4_2_6"/>
<name>D8KAC8_NITWC</name>
<dbReference type="OrthoDB" id="5293344at2"/>
<gene>
    <name evidence="2" type="ordered locus">Nwat_0478</name>
</gene>
<dbReference type="InterPro" id="IPR036691">
    <property type="entry name" value="Endo/exonu/phosph_ase_sf"/>
</dbReference>
<dbReference type="Proteomes" id="UP000000393">
    <property type="component" value="Chromosome"/>
</dbReference>
<reference evidence="2 3" key="1">
    <citation type="submission" date="2010-06" db="EMBL/GenBank/DDBJ databases">
        <title>Complete sequence of chromosome of Nitrosococcus watsoni C-113.</title>
        <authorList>
            <consortium name="US DOE Joint Genome Institute"/>
            <person name="Lucas S."/>
            <person name="Copeland A."/>
            <person name="Lapidus A."/>
            <person name="Cheng J.-F."/>
            <person name="Bruce D."/>
            <person name="Goodwin L."/>
            <person name="Pitluck S."/>
            <person name="Malfatti S.A."/>
            <person name="Chain P.S.G."/>
            <person name="Land M."/>
            <person name="Hauser L."/>
            <person name="Kyrpides N."/>
            <person name="Ivanova N."/>
            <person name="Cambell M.A."/>
            <person name="Heidelberg J.F."/>
            <person name="Klotz M.G."/>
            <person name="Woyke T."/>
        </authorList>
    </citation>
    <scope>NUCLEOTIDE SEQUENCE [LARGE SCALE GENOMIC DNA]</scope>
    <source>
        <strain evidence="2 3">C-113</strain>
    </source>
</reference>
<dbReference type="KEGG" id="nwa:Nwat_0478"/>
<proteinExistence type="predicted"/>
<protein>
    <submittedName>
        <fullName evidence="2">Endonuclease/exonuclease/phosphatase</fullName>
    </submittedName>
</protein>
<dbReference type="GO" id="GO:0006506">
    <property type="term" value="P:GPI anchor biosynthetic process"/>
    <property type="evidence" value="ECO:0007669"/>
    <property type="project" value="TreeGrafter"/>
</dbReference>
<keyword evidence="2" id="KW-0540">Nuclease</keyword>
<dbReference type="SUPFAM" id="SSF56219">
    <property type="entry name" value="DNase I-like"/>
    <property type="match status" value="1"/>
</dbReference>
<keyword evidence="2" id="KW-0378">Hydrolase</keyword>